<organism evidence="1 2">
    <name type="scientific">Fusibacter paucivorans</name>
    <dbReference type="NCBI Taxonomy" id="76009"/>
    <lineage>
        <taxon>Bacteria</taxon>
        <taxon>Bacillati</taxon>
        <taxon>Bacillota</taxon>
        <taxon>Clostridia</taxon>
        <taxon>Eubacteriales</taxon>
        <taxon>Eubacteriales Family XII. Incertae Sedis</taxon>
        <taxon>Fusibacter</taxon>
    </lineage>
</organism>
<reference evidence="1 2" key="1">
    <citation type="submission" date="2021-05" db="EMBL/GenBank/DDBJ databases">
        <title>Fusibacter ferrireducens sp. nov., an anaerobic, sulfur- and Fe-reducing bacterium isolated from the mangrove sediment.</title>
        <authorList>
            <person name="Qiu D."/>
        </authorList>
    </citation>
    <scope>NUCLEOTIDE SEQUENCE [LARGE SCALE GENOMIC DNA]</scope>
    <source>
        <strain evidence="1 2">DSM 12116</strain>
    </source>
</reference>
<proteinExistence type="predicted"/>
<keyword evidence="2" id="KW-1185">Reference proteome</keyword>
<accession>A0ABS5PRH7</accession>
<sequence>MSIPKKLSILNCFDYYLPLDFFYEKIHCLDQYHVYVKKGIISEVEDENGRVYFSLDKTHFVHREPSDSEYAVIVAYYQSRISKIKDYDTFVEYKYSLINLIYFAAERSDINLLFTLISSHFWMLYKWESANQLMILVDLLKSRNIAFGTVLNGYLEGLSNTEIFWEAKISKKHLKAIIDNHLLTLINQITAPEEALQKNESKEAELALNALNESEAYLLFAYFVSNTQYQEHLGSLQSLEVINRYIGFYRLMMTTPLSTYLSTTLDARLGEDPFYAYLFIAYYFNRVSNEWTPEMPFDVNAFVEGYSRCIRLAKLLEKEADYFFMLFVAIITRFAQFKAVKLALDVLVRVSTIDQAILNEEDRQFIMAVIGMLSGDQASIRLTGIYKTYFSAIEKTLEHTGLTSK</sequence>
<dbReference type="EMBL" id="JAHBCL010000025">
    <property type="protein sequence ID" value="MBS7527759.1"/>
    <property type="molecule type" value="Genomic_DNA"/>
</dbReference>
<evidence type="ECO:0000313" key="1">
    <source>
        <dbReference type="EMBL" id="MBS7527759.1"/>
    </source>
</evidence>
<protein>
    <submittedName>
        <fullName evidence="1">Uncharacterized protein</fullName>
    </submittedName>
</protein>
<gene>
    <name evidence="1" type="ORF">KHM83_13830</name>
</gene>
<evidence type="ECO:0000313" key="2">
    <source>
        <dbReference type="Proteomes" id="UP000746471"/>
    </source>
</evidence>
<comment type="caution">
    <text evidence="1">The sequence shown here is derived from an EMBL/GenBank/DDBJ whole genome shotgun (WGS) entry which is preliminary data.</text>
</comment>
<dbReference type="Proteomes" id="UP000746471">
    <property type="component" value="Unassembled WGS sequence"/>
</dbReference>
<name>A0ABS5PRH7_9FIRM</name>
<dbReference type="RefSeq" id="WP_213237621.1">
    <property type="nucleotide sequence ID" value="NZ_JAHBCL010000025.1"/>
</dbReference>